<sequence>MSRVPDGIQPMLDAMEEHIVSAGLADMVAAADTITQVTLLVVVVVVVWCFKGLDGFWWCLERV</sequence>
<gene>
    <name evidence="2" type="primary">CUL5_1</name>
    <name evidence="2" type="ORF">E2C01_091453</name>
</gene>
<dbReference type="EMBL" id="VSRR010105041">
    <property type="protein sequence ID" value="MPC96209.1"/>
    <property type="molecule type" value="Genomic_DNA"/>
</dbReference>
<comment type="caution">
    <text evidence="2">The sequence shown here is derived from an EMBL/GenBank/DDBJ whole genome shotgun (WGS) entry which is preliminary data.</text>
</comment>
<reference evidence="2 3" key="1">
    <citation type="submission" date="2019-05" db="EMBL/GenBank/DDBJ databases">
        <title>Another draft genome of Portunus trituberculatus and its Hox gene families provides insights of decapod evolution.</title>
        <authorList>
            <person name="Jeong J.-H."/>
            <person name="Song I."/>
            <person name="Kim S."/>
            <person name="Choi T."/>
            <person name="Kim D."/>
            <person name="Ryu S."/>
            <person name="Kim W."/>
        </authorList>
    </citation>
    <scope>NUCLEOTIDE SEQUENCE [LARGE SCALE GENOMIC DNA]</scope>
    <source>
        <tissue evidence="2">Muscle</tissue>
    </source>
</reference>
<dbReference type="Gene3D" id="1.20.1310.10">
    <property type="entry name" value="Cullin Repeats"/>
    <property type="match status" value="1"/>
</dbReference>
<evidence type="ECO:0000256" key="1">
    <source>
        <dbReference type="SAM" id="Phobius"/>
    </source>
</evidence>
<keyword evidence="1" id="KW-0472">Membrane</keyword>
<dbReference type="AlphaFoldDB" id="A0A5B7JN00"/>
<organism evidence="2 3">
    <name type="scientific">Portunus trituberculatus</name>
    <name type="common">Swimming crab</name>
    <name type="synonym">Neptunus trituberculatus</name>
    <dbReference type="NCBI Taxonomy" id="210409"/>
    <lineage>
        <taxon>Eukaryota</taxon>
        <taxon>Metazoa</taxon>
        <taxon>Ecdysozoa</taxon>
        <taxon>Arthropoda</taxon>
        <taxon>Crustacea</taxon>
        <taxon>Multicrustacea</taxon>
        <taxon>Malacostraca</taxon>
        <taxon>Eumalacostraca</taxon>
        <taxon>Eucarida</taxon>
        <taxon>Decapoda</taxon>
        <taxon>Pleocyemata</taxon>
        <taxon>Brachyura</taxon>
        <taxon>Eubrachyura</taxon>
        <taxon>Portunoidea</taxon>
        <taxon>Portunidae</taxon>
        <taxon>Portuninae</taxon>
        <taxon>Portunus</taxon>
    </lineage>
</organism>
<keyword evidence="1" id="KW-0812">Transmembrane</keyword>
<dbReference type="Proteomes" id="UP000324222">
    <property type="component" value="Unassembled WGS sequence"/>
</dbReference>
<protein>
    <submittedName>
        <fullName evidence="2">Cullin-5</fullName>
    </submittedName>
</protein>
<evidence type="ECO:0000313" key="2">
    <source>
        <dbReference type="EMBL" id="MPC96209.1"/>
    </source>
</evidence>
<feature type="transmembrane region" description="Helical" evidence="1">
    <location>
        <begin position="37"/>
        <end position="60"/>
    </location>
</feature>
<keyword evidence="3" id="KW-1185">Reference proteome</keyword>
<name>A0A5B7JN00_PORTR</name>
<proteinExistence type="predicted"/>
<evidence type="ECO:0000313" key="3">
    <source>
        <dbReference type="Proteomes" id="UP000324222"/>
    </source>
</evidence>
<accession>A0A5B7JN00</accession>
<keyword evidence="1" id="KW-1133">Transmembrane helix</keyword>